<feature type="transmembrane region" description="Helical" evidence="7">
    <location>
        <begin position="516"/>
        <end position="536"/>
    </location>
</feature>
<feature type="transmembrane region" description="Helical" evidence="7">
    <location>
        <begin position="465"/>
        <end position="486"/>
    </location>
</feature>
<keyword evidence="4 7" id="KW-0812">Transmembrane</keyword>
<feature type="transmembrane region" description="Helical" evidence="7">
    <location>
        <begin position="298"/>
        <end position="319"/>
    </location>
</feature>
<dbReference type="RefSeq" id="WP_062661881.1">
    <property type="nucleotide sequence ID" value="NZ_FIZX01000001.1"/>
</dbReference>
<dbReference type="PROSITE" id="PS50928">
    <property type="entry name" value="ABC_TM1"/>
    <property type="match status" value="2"/>
</dbReference>
<reference evidence="10" key="1">
    <citation type="submission" date="2016-02" db="EMBL/GenBank/DDBJ databases">
        <authorList>
            <person name="Rodrigo-Torres Lidia"/>
            <person name="Arahal R.David."/>
        </authorList>
    </citation>
    <scope>NUCLEOTIDE SEQUENCE [LARGE SCALE GENOMIC DNA]</scope>
    <source>
        <strain evidence="10">CECT 9029</strain>
    </source>
</reference>
<feature type="transmembrane region" description="Helical" evidence="7">
    <location>
        <begin position="207"/>
        <end position="240"/>
    </location>
</feature>
<keyword evidence="3" id="KW-1003">Cell membrane</keyword>
<dbReference type="Proteomes" id="UP000071641">
    <property type="component" value="Unassembled WGS sequence"/>
</dbReference>
<dbReference type="PANTHER" id="PTHR30183">
    <property type="entry name" value="MOLYBDENUM TRANSPORT SYSTEM PERMEASE PROTEIN MODB"/>
    <property type="match status" value="1"/>
</dbReference>
<dbReference type="GO" id="GO:0005886">
    <property type="term" value="C:plasma membrane"/>
    <property type="evidence" value="ECO:0007669"/>
    <property type="project" value="UniProtKB-SubCell"/>
</dbReference>
<evidence type="ECO:0000256" key="5">
    <source>
        <dbReference type="ARBA" id="ARBA00022989"/>
    </source>
</evidence>
<dbReference type="InterPro" id="IPR035906">
    <property type="entry name" value="MetI-like_sf"/>
</dbReference>
<feature type="domain" description="ABC transmembrane type-1" evidence="8">
    <location>
        <begin position="348"/>
        <end position="533"/>
    </location>
</feature>
<protein>
    <submittedName>
        <fullName evidence="9">Inner membrane ABC transporter permease protein YnjC</fullName>
    </submittedName>
</protein>
<sequence>MLRLLYLMTLVVCCLPLLPGLGGVLLSAVSYLPVLGLSEPSLDGWRAMQDWPGTNKAIQLTLFTGIAASFFAVLFTFLILQSCWGTRFWKRIEQWLSPLLAMPHVAFAIGFALTFAPSGWLFRFIALFTGQEQPYHWSLVQDSSGIGLILALAVKETPFLLLMSLSVLKQMQVDRLLAASQSLGYNRTAAWLKVVFPQWLPKMRFPIYAVLAYGLSVVDVAMILGPTSPTTFAVLVWQWFNDPDLSMLPRAAAGAISLFVLCFGTLLLYRLFEYVLINVWQNWQFSGSKTYSLPGRHLFKFIALLPFMMIPLLLVWSFALRWRFPEIWPTRTSTRFWEQESSHLIELATNSLILGLISATVALIFAVGCLEYRDKYHKSLPQLVIAVPMLIPQLSILFGIQVAIYMLPGQWHVPATIWAHILFAFPYVYLALDGPWKSFDQRLTQTARSLGHSPFKAWWQVKLPIVIPAILLAWAVGLSVSFAQYLPTQLLGAGRITTLTTEAVSLASGQDRRISAVYGLIQAFLPLVFFALSLAASRLADPRRRLARHDESRESVNEFVRTKPDYKI</sequence>
<organism evidence="9 10">
    <name type="scientific">Grimontia celer</name>
    <dbReference type="NCBI Taxonomy" id="1796497"/>
    <lineage>
        <taxon>Bacteria</taxon>
        <taxon>Pseudomonadati</taxon>
        <taxon>Pseudomonadota</taxon>
        <taxon>Gammaproteobacteria</taxon>
        <taxon>Vibrionales</taxon>
        <taxon>Vibrionaceae</taxon>
        <taxon>Grimontia</taxon>
    </lineage>
</organism>
<feature type="domain" description="ABC transmembrane type-1" evidence="8">
    <location>
        <begin position="54"/>
        <end position="269"/>
    </location>
</feature>
<evidence type="ECO:0000313" key="10">
    <source>
        <dbReference type="Proteomes" id="UP000071641"/>
    </source>
</evidence>
<comment type="subcellular location">
    <subcellularLocation>
        <location evidence="1">Cell membrane</location>
        <topology evidence="1">Multi-pass membrane protein</topology>
    </subcellularLocation>
</comment>
<evidence type="ECO:0000256" key="7">
    <source>
        <dbReference type="SAM" id="Phobius"/>
    </source>
</evidence>
<feature type="transmembrane region" description="Helical" evidence="7">
    <location>
        <begin position="101"/>
        <end position="126"/>
    </location>
</feature>
<evidence type="ECO:0000256" key="2">
    <source>
        <dbReference type="ARBA" id="ARBA00022448"/>
    </source>
</evidence>
<evidence type="ECO:0000259" key="8">
    <source>
        <dbReference type="PROSITE" id="PS50928"/>
    </source>
</evidence>
<feature type="transmembrane region" description="Helical" evidence="7">
    <location>
        <begin position="352"/>
        <end position="372"/>
    </location>
</feature>
<feature type="transmembrane region" description="Helical" evidence="7">
    <location>
        <begin position="384"/>
        <end position="407"/>
    </location>
</feature>
<dbReference type="PANTHER" id="PTHR30183:SF6">
    <property type="entry name" value="INNER MEMBRANE ABC TRANSPORTER PERMEASE PROTEIN YNJC"/>
    <property type="match status" value="1"/>
</dbReference>
<dbReference type="SUPFAM" id="SSF161098">
    <property type="entry name" value="MetI-like"/>
    <property type="match status" value="2"/>
</dbReference>
<name>A0A128EX82_9GAMM</name>
<dbReference type="EMBL" id="FIZX01000001">
    <property type="protein sequence ID" value="CZF79183.1"/>
    <property type="molecule type" value="Genomic_DNA"/>
</dbReference>
<dbReference type="InterPro" id="IPR000515">
    <property type="entry name" value="MetI-like"/>
</dbReference>
<feature type="transmembrane region" description="Helical" evidence="7">
    <location>
        <begin position="146"/>
        <end position="168"/>
    </location>
</feature>
<dbReference type="STRING" id="1796497.GCE9029_01305"/>
<proteinExistence type="predicted"/>
<evidence type="ECO:0000256" key="3">
    <source>
        <dbReference type="ARBA" id="ARBA00022475"/>
    </source>
</evidence>
<gene>
    <name evidence="9" type="primary">ynjC_1</name>
    <name evidence="9" type="ORF">GCE9029_01305</name>
</gene>
<keyword evidence="6 7" id="KW-0472">Membrane</keyword>
<evidence type="ECO:0000256" key="1">
    <source>
        <dbReference type="ARBA" id="ARBA00004651"/>
    </source>
</evidence>
<accession>A0A128EX82</accession>
<dbReference type="CDD" id="cd06261">
    <property type="entry name" value="TM_PBP2"/>
    <property type="match status" value="2"/>
</dbReference>
<dbReference type="AlphaFoldDB" id="A0A128EX82"/>
<dbReference type="GO" id="GO:0055085">
    <property type="term" value="P:transmembrane transport"/>
    <property type="evidence" value="ECO:0007669"/>
    <property type="project" value="InterPro"/>
</dbReference>
<keyword evidence="2" id="KW-0813">Transport</keyword>
<feature type="transmembrane region" description="Helical" evidence="7">
    <location>
        <begin position="57"/>
        <end position="80"/>
    </location>
</feature>
<evidence type="ECO:0000256" key="6">
    <source>
        <dbReference type="ARBA" id="ARBA00023136"/>
    </source>
</evidence>
<feature type="transmembrane region" description="Helical" evidence="7">
    <location>
        <begin position="252"/>
        <end position="277"/>
    </location>
</feature>
<feature type="transmembrane region" description="Helical" evidence="7">
    <location>
        <begin position="413"/>
        <end position="432"/>
    </location>
</feature>
<dbReference type="Gene3D" id="1.10.3720.10">
    <property type="entry name" value="MetI-like"/>
    <property type="match status" value="2"/>
</dbReference>
<evidence type="ECO:0000256" key="4">
    <source>
        <dbReference type="ARBA" id="ARBA00022692"/>
    </source>
</evidence>
<dbReference type="OrthoDB" id="7852521at2"/>
<keyword evidence="10" id="KW-1185">Reference proteome</keyword>
<keyword evidence="5 7" id="KW-1133">Transmembrane helix</keyword>
<evidence type="ECO:0000313" key="9">
    <source>
        <dbReference type="EMBL" id="CZF79183.1"/>
    </source>
</evidence>